<dbReference type="GeneID" id="82149298"/>
<dbReference type="InterPro" id="IPR056729">
    <property type="entry name" value="GMPPB_C"/>
</dbReference>
<dbReference type="SUPFAM" id="SSF51161">
    <property type="entry name" value="Trimeric LpxA-like enzymes"/>
    <property type="match status" value="1"/>
</dbReference>
<keyword evidence="3" id="KW-0441">Lipid A biosynthesis</keyword>
<feature type="domain" description="UDP N-acetylglucosamine O-acyltransferase C-terminal" evidence="7">
    <location>
        <begin position="174"/>
        <end position="249"/>
    </location>
</feature>
<dbReference type="Pfam" id="PF25087">
    <property type="entry name" value="GMPPB_C"/>
    <property type="match status" value="1"/>
</dbReference>
<dbReference type="AlphaFoldDB" id="A0A4Z0V4T6"/>
<evidence type="ECO:0000256" key="4">
    <source>
        <dbReference type="ARBA" id="ARBA00022679"/>
    </source>
</evidence>
<dbReference type="NCBIfam" id="NF003657">
    <property type="entry name" value="PRK05289.1"/>
    <property type="match status" value="1"/>
</dbReference>
<evidence type="ECO:0000256" key="6">
    <source>
        <dbReference type="ARBA" id="ARBA00023315"/>
    </source>
</evidence>
<dbReference type="PANTHER" id="PTHR43480:SF1">
    <property type="entry name" value="ACYL-[ACYL-CARRIER-PROTEIN]--UDP-N-ACETYLGLUCOSAMINE O-ACYLTRANSFERASE, MITOCHONDRIAL-RELATED"/>
    <property type="match status" value="1"/>
</dbReference>
<name>A0A4Z0V4T6_9BACT</name>
<dbReference type="Gene3D" id="2.160.10.10">
    <property type="entry name" value="Hexapeptide repeat proteins"/>
    <property type="match status" value="1"/>
</dbReference>
<keyword evidence="2" id="KW-0444">Lipid biosynthesis</keyword>
<dbReference type="Pfam" id="PF13720">
    <property type="entry name" value="Acetyltransf_11"/>
    <property type="match status" value="1"/>
</dbReference>
<dbReference type="InterPro" id="IPR037157">
    <property type="entry name" value="Acetyltransf_C_sf"/>
</dbReference>
<dbReference type="RefSeq" id="WP_135471242.1">
    <property type="nucleotide sequence ID" value="NZ_CASGTF010000029.1"/>
</dbReference>
<dbReference type="InterPro" id="IPR029098">
    <property type="entry name" value="Acetyltransf_C"/>
</dbReference>
<keyword evidence="10" id="KW-1185">Reference proteome</keyword>
<keyword evidence="5" id="KW-0443">Lipid metabolism</keyword>
<evidence type="ECO:0000259" key="8">
    <source>
        <dbReference type="Pfam" id="PF25087"/>
    </source>
</evidence>
<dbReference type="Gene3D" id="1.20.1180.10">
    <property type="entry name" value="Udp N-acetylglucosamine O-acyltransferase, C-terminal domain"/>
    <property type="match status" value="1"/>
</dbReference>
<dbReference type="InterPro" id="IPR010137">
    <property type="entry name" value="Lipid_A_LpxA"/>
</dbReference>
<comment type="caution">
    <text evidence="9">The sequence shown here is derived from an EMBL/GenBank/DDBJ whole genome shotgun (WGS) entry which is preliminary data.</text>
</comment>
<evidence type="ECO:0000256" key="1">
    <source>
        <dbReference type="ARBA" id="ARBA00022490"/>
    </source>
</evidence>
<proteinExistence type="predicted"/>
<organism evidence="9 10">
    <name type="scientific">Duncaniella freteri</name>
    <dbReference type="NCBI Taxonomy" id="2530391"/>
    <lineage>
        <taxon>Bacteria</taxon>
        <taxon>Pseudomonadati</taxon>
        <taxon>Bacteroidota</taxon>
        <taxon>Bacteroidia</taxon>
        <taxon>Bacteroidales</taxon>
        <taxon>Muribaculaceae</taxon>
        <taxon>Duncaniella</taxon>
    </lineage>
</organism>
<keyword evidence="1" id="KW-0963">Cytoplasm</keyword>
<evidence type="ECO:0000259" key="7">
    <source>
        <dbReference type="Pfam" id="PF13720"/>
    </source>
</evidence>
<feature type="domain" description="Mannose-1-phosphate guanyltransferase C-terminal" evidence="8">
    <location>
        <begin position="4"/>
        <end position="95"/>
    </location>
</feature>
<dbReference type="GO" id="GO:0009245">
    <property type="term" value="P:lipid A biosynthetic process"/>
    <property type="evidence" value="ECO:0007669"/>
    <property type="project" value="UniProtKB-KW"/>
</dbReference>
<dbReference type="GO" id="GO:0016020">
    <property type="term" value="C:membrane"/>
    <property type="evidence" value="ECO:0007669"/>
    <property type="project" value="GOC"/>
</dbReference>
<dbReference type="Proteomes" id="UP000297635">
    <property type="component" value="Unassembled WGS sequence"/>
</dbReference>
<dbReference type="EC" id="2.3.1.129" evidence="9"/>
<dbReference type="EMBL" id="SJSA01000001">
    <property type="protein sequence ID" value="TGG40229.1"/>
    <property type="molecule type" value="Genomic_DNA"/>
</dbReference>
<keyword evidence="4 9" id="KW-0808">Transferase</keyword>
<keyword evidence="6 9" id="KW-0012">Acyltransferase</keyword>
<dbReference type="InterPro" id="IPR011004">
    <property type="entry name" value="Trimer_LpxA-like_sf"/>
</dbReference>
<dbReference type="PANTHER" id="PTHR43480">
    <property type="entry name" value="ACYL-[ACYL-CARRIER-PROTEIN]--UDP-N-ACETYLGLUCOSAMINE O-ACYLTRANSFERASE"/>
    <property type="match status" value="1"/>
</dbReference>
<evidence type="ECO:0000313" key="10">
    <source>
        <dbReference type="Proteomes" id="UP000297635"/>
    </source>
</evidence>
<dbReference type="NCBIfam" id="TIGR01852">
    <property type="entry name" value="lipid_A_lpxA"/>
    <property type="match status" value="1"/>
</dbReference>
<reference evidence="9 10" key="1">
    <citation type="submission" date="2019-02" db="EMBL/GenBank/DDBJ databases">
        <title>Isolation and identification of novel species under the genus Muribaculum.</title>
        <authorList>
            <person name="Miyake S."/>
            <person name="Ding Y."/>
            <person name="Low A."/>
            <person name="Soh M."/>
            <person name="Seedorf H."/>
        </authorList>
    </citation>
    <scope>NUCLEOTIDE SEQUENCE [LARGE SCALE GENOMIC DNA]</scope>
    <source>
        <strain evidence="9 10">TLL-A3</strain>
    </source>
</reference>
<dbReference type="PIRSF" id="PIRSF000456">
    <property type="entry name" value="UDP-GlcNAc_acltr"/>
    <property type="match status" value="1"/>
</dbReference>
<evidence type="ECO:0000313" key="9">
    <source>
        <dbReference type="EMBL" id="TGG40229.1"/>
    </source>
</evidence>
<sequence>MISDKAHIDPSAKIGENVTIHPFAFIDKDVEIGDNCVIMPFASIIRGTRMGKNCKVFQGAIVGADPQDFRWKGGFTYCYIGDDVVIRENVIINRGIKTEGGTRIGSGSFLMANSHVGHDSHLKGSTVIGNNVSIAGDVEIGECVILSSSVVVHENSKIGDWVLIKGGCRITGNVPPFCIMAHNPTSYFGVNAYLLKKNGNMSEQRIDDIAKCYRHLYQTGTSVFNALKRIEADVDPSPERQSIIDFINGCNLRIVAIPKDLEQ</sequence>
<gene>
    <name evidence="9" type="ORF">EZ315_05780</name>
</gene>
<evidence type="ECO:0000256" key="2">
    <source>
        <dbReference type="ARBA" id="ARBA00022516"/>
    </source>
</evidence>
<protein>
    <submittedName>
        <fullName evidence="9">Acyl-ACP--UDP-N-acetylglucosamine O-acyltransferase</fullName>
        <ecNumber evidence="9">2.3.1.129</ecNumber>
    </submittedName>
</protein>
<dbReference type="GO" id="GO:0008780">
    <property type="term" value="F:acyl-[acyl-carrier-protein]-UDP-N-acetylglucosamine O-acyltransferase activity"/>
    <property type="evidence" value="ECO:0007669"/>
    <property type="project" value="UniProtKB-EC"/>
</dbReference>
<accession>A0A4Z0V4T6</accession>
<evidence type="ECO:0000256" key="3">
    <source>
        <dbReference type="ARBA" id="ARBA00022556"/>
    </source>
</evidence>
<evidence type="ECO:0000256" key="5">
    <source>
        <dbReference type="ARBA" id="ARBA00023098"/>
    </source>
</evidence>